<sequence length="157" mass="18302">MKKAICITLIYFAFALTALAQNKTYTKSDVYGTWVLDLNKFDLDDDIYTFEREKSSKNQEEKLNIIVILLELDQCKVNYDRTSGFCGNEAFKDYSWSLDKDLGTINIYHSEIFLKQFKEENPEDFNSFGLPEKYNAMELKIVTLNNGGIELEITDWE</sequence>
<evidence type="ECO:0008006" key="4">
    <source>
        <dbReference type="Google" id="ProtNLM"/>
    </source>
</evidence>
<keyword evidence="3" id="KW-1185">Reference proteome</keyword>
<feature type="signal peptide" evidence="1">
    <location>
        <begin position="1"/>
        <end position="20"/>
    </location>
</feature>
<keyword evidence="1" id="KW-0732">Signal</keyword>
<dbReference type="AlphaFoldDB" id="A0A4R7CZY0"/>
<dbReference type="RefSeq" id="WP_133673779.1">
    <property type="nucleotide sequence ID" value="NZ_SNZW01000016.1"/>
</dbReference>
<evidence type="ECO:0000313" key="3">
    <source>
        <dbReference type="Proteomes" id="UP000295274"/>
    </source>
</evidence>
<dbReference type="Proteomes" id="UP000295274">
    <property type="component" value="Unassembled WGS sequence"/>
</dbReference>
<gene>
    <name evidence="2" type="ORF">DFQ03_2860</name>
</gene>
<dbReference type="EMBL" id="SNZW01000016">
    <property type="protein sequence ID" value="TDS13567.1"/>
    <property type="molecule type" value="Genomic_DNA"/>
</dbReference>
<name>A0A4R7CZY0_9FLAO</name>
<organism evidence="2 3">
    <name type="scientific">Maribacter caenipelagi</name>
    <dbReference type="NCBI Taxonomy" id="1447781"/>
    <lineage>
        <taxon>Bacteria</taxon>
        <taxon>Pseudomonadati</taxon>
        <taxon>Bacteroidota</taxon>
        <taxon>Flavobacteriia</taxon>
        <taxon>Flavobacteriales</taxon>
        <taxon>Flavobacteriaceae</taxon>
        <taxon>Maribacter</taxon>
    </lineage>
</organism>
<accession>A0A4R7CZY0</accession>
<proteinExistence type="predicted"/>
<feature type="chain" id="PRO_5020279664" description="Lipocalin-like protein" evidence="1">
    <location>
        <begin position="21"/>
        <end position="157"/>
    </location>
</feature>
<dbReference type="OrthoDB" id="1178945at2"/>
<evidence type="ECO:0000313" key="2">
    <source>
        <dbReference type="EMBL" id="TDS13567.1"/>
    </source>
</evidence>
<reference evidence="2 3" key="1">
    <citation type="submission" date="2019-03" db="EMBL/GenBank/DDBJ databases">
        <title>Genomic Encyclopedia of Type Strains, Phase III (KMG-III): the genomes of soil and plant-associated and newly described type strains.</title>
        <authorList>
            <person name="Whitman W."/>
        </authorList>
    </citation>
    <scope>NUCLEOTIDE SEQUENCE [LARGE SCALE GENOMIC DNA]</scope>
    <source>
        <strain evidence="2 3">CECT 8455</strain>
    </source>
</reference>
<comment type="caution">
    <text evidence="2">The sequence shown here is derived from an EMBL/GenBank/DDBJ whole genome shotgun (WGS) entry which is preliminary data.</text>
</comment>
<protein>
    <recommendedName>
        <fullName evidence="4">Lipocalin-like protein</fullName>
    </recommendedName>
</protein>
<evidence type="ECO:0000256" key="1">
    <source>
        <dbReference type="SAM" id="SignalP"/>
    </source>
</evidence>